<keyword evidence="3" id="KW-1185">Reference proteome</keyword>
<dbReference type="OrthoDB" id="4955573at2759"/>
<accession>A0A151GUA5</accession>
<feature type="region of interest" description="Disordered" evidence="1">
    <location>
        <begin position="1"/>
        <end position="23"/>
    </location>
</feature>
<evidence type="ECO:0000313" key="3">
    <source>
        <dbReference type="Proteomes" id="UP000076580"/>
    </source>
</evidence>
<name>A0A151GUA5_DRECN</name>
<dbReference type="AlphaFoldDB" id="A0A151GUA5"/>
<sequence length="140" mass="15396">MAPSFRLEPRSFTPPSDHEPLRVSFSTSCQKGRGEGNRLYPATHLQLSYRFEDGAEMFGKVLTARDVYDETGGGDRYSIAVPRRDVPLVRRTKEGSSATAAVTLHAWKGETYLGNCLVGEAAGLSFGDEPLAPRRHGRAR</sequence>
<evidence type="ECO:0000313" key="2">
    <source>
        <dbReference type="EMBL" id="KYK60658.1"/>
    </source>
</evidence>
<organism evidence="2 3">
    <name type="scientific">Drechmeria coniospora</name>
    <name type="common">Nematophagous fungus</name>
    <name type="synonym">Meria coniospora</name>
    <dbReference type="NCBI Taxonomy" id="98403"/>
    <lineage>
        <taxon>Eukaryota</taxon>
        <taxon>Fungi</taxon>
        <taxon>Dikarya</taxon>
        <taxon>Ascomycota</taxon>
        <taxon>Pezizomycotina</taxon>
        <taxon>Sordariomycetes</taxon>
        <taxon>Hypocreomycetidae</taxon>
        <taxon>Hypocreales</taxon>
        <taxon>Ophiocordycipitaceae</taxon>
        <taxon>Drechmeria</taxon>
    </lineage>
</organism>
<reference evidence="2 3" key="1">
    <citation type="journal article" date="2016" name="Sci. Rep.">
        <title>Insights into Adaptations to a Near-Obligate Nematode Endoparasitic Lifestyle from the Finished Genome of Drechmeria coniospora.</title>
        <authorList>
            <person name="Zhang L."/>
            <person name="Zhou Z."/>
            <person name="Guo Q."/>
            <person name="Fokkens L."/>
            <person name="Miskei M."/>
            <person name="Pocsi I."/>
            <person name="Zhang W."/>
            <person name="Chen M."/>
            <person name="Wang L."/>
            <person name="Sun Y."/>
            <person name="Donzelli B.G."/>
            <person name="Gibson D.M."/>
            <person name="Nelson D.R."/>
            <person name="Luo J.G."/>
            <person name="Rep M."/>
            <person name="Liu H."/>
            <person name="Yang S."/>
            <person name="Wang J."/>
            <person name="Krasnoff S.B."/>
            <person name="Xu Y."/>
            <person name="Molnar I."/>
            <person name="Lin M."/>
        </authorList>
    </citation>
    <scope>NUCLEOTIDE SEQUENCE [LARGE SCALE GENOMIC DNA]</scope>
    <source>
        <strain evidence="2 3">ARSEF 6962</strain>
    </source>
</reference>
<dbReference type="GeneID" id="63714439"/>
<dbReference type="RefSeq" id="XP_040660010.1">
    <property type="nucleotide sequence ID" value="XM_040799127.1"/>
</dbReference>
<evidence type="ECO:0000256" key="1">
    <source>
        <dbReference type="SAM" id="MobiDB-lite"/>
    </source>
</evidence>
<comment type="caution">
    <text evidence="2">The sequence shown here is derived from an EMBL/GenBank/DDBJ whole genome shotgun (WGS) entry which is preliminary data.</text>
</comment>
<dbReference type="Proteomes" id="UP000076580">
    <property type="component" value="Chromosome 01"/>
</dbReference>
<proteinExistence type="predicted"/>
<gene>
    <name evidence="2" type="ORF">DCS_01796</name>
</gene>
<protein>
    <submittedName>
        <fullName evidence="2">Uncharacterized protein</fullName>
    </submittedName>
</protein>
<dbReference type="InParanoid" id="A0A151GUA5"/>
<dbReference type="EMBL" id="LAYC01000001">
    <property type="protein sequence ID" value="KYK60658.1"/>
    <property type="molecule type" value="Genomic_DNA"/>
</dbReference>